<dbReference type="HOGENOM" id="CLU_3103912_0_0_7"/>
<evidence type="ECO:0000313" key="1">
    <source>
        <dbReference type="EMBL" id="AGP38873.1"/>
    </source>
</evidence>
<dbReference type="Proteomes" id="UP000014803">
    <property type="component" value="Chromosome"/>
</dbReference>
<dbReference type="AlphaFoldDB" id="S4Y7L2"/>
<gene>
    <name evidence="1" type="ORF">SCE1572_32925</name>
</gene>
<protein>
    <submittedName>
        <fullName evidence="1">Uncharacterized protein</fullName>
    </submittedName>
</protein>
<organism evidence="1 2">
    <name type="scientific">Sorangium cellulosum So0157-2</name>
    <dbReference type="NCBI Taxonomy" id="1254432"/>
    <lineage>
        <taxon>Bacteria</taxon>
        <taxon>Pseudomonadati</taxon>
        <taxon>Myxococcota</taxon>
        <taxon>Polyangia</taxon>
        <taxon>Polyangiales</taxon>
        <taxon>Polyangiaceae</taxon>
        <taxon>Sorangium</taxon>
    </lineage>
</organism>
<sequence length="51" mass="5461">MNEEPSTASPELVAGPRRLVPAATRARRPGPVELLGLLTEPSRIARSRARG</sequence>
<dbReference type="EMBL" id="CP003969">
    <property type="protein sequence ID" value="AGP38873.1"/>
    <property type="molecule type" value="Genomic_DNA"/>
</dbReference>
<evidence type="ECO:0000313" key="2">
    <source>
        <dbReference type="Proteomes" id="UP000014803"/>
    </source>
</evidence>
<dbReference type="STRING" id="1254432.SCE1572_32925"/>
<proteinExistence type="predicted"/>
<accession>S4Y7L2</accession>
<reference evidence="1 2" key="1">
    <citation type="journal article" date="2013" name="Sci. Rep.">
        <title>Extraordinary expansion of a Sorangium cellulosum genome from an alkaline milieu.</title>
        <authorList>
            <person name="Han K."/>
            <person name="Li Z.F."/>
            <person name="Peng R."/>
            <person name="Zhu L.P."/>
            <person name="Zhou T."/>
            <person name="Wang L.G."/>
            <person name="Li S.G."/>
            <person name="Zhang X.B."/>
            <person name="Hu W."/>
            <person name="Wu Z.H."/>
            <person name="Qin N."/>
            <person name="Li Y.Z."/>
        </authorList>
    </citation>
    <scope>NUCLEOTIDE SEQUENCE [LARGE SCALE GENOMIC DNA]</scope>
    <source>
        <strain evidence="1 2">So0157-2</strain>
    </source>
</reference>
<dbReference type="KEGG" id="scu:SCE1572_32925"/>
<name>S4Y7L2_SORCE</name>